<evidence type="ECO:0000259" key="10">
    <source>
        <dbReference type="Pfam" id="PF12705"/>
    </source>
</evidence>
<reference evidence="11 12" key="1">
    <citation type="submission" date="2019-02" db="EMBL/GenBank/DDBJ databases">
        <title>Pedobacter sp. RP-3-8 sp. nov., isolated from Arctic soil.</title>
        <authorList>
            <person name="Dahal R.H."/>
        </authorList>
    </citation>
    <scope>NUCLEOTIDE SEQUENCE [LARGE SCALE GENOMIC DNA]</scope>
    <source>
        <strain evidence="11 12">RP-3-8</strain>
    </source>
</reference>
<dbReference type="InterPro" id="IPR038726">
    <property type="entry name" value="PDDEXK_AddAB-type"/>
</dbReference>
<keyword evidence="1" id="KW-0540">Nuclease</keyword>
<dbReference type="OrthoDB" id="9762792at2"/>
<dbReference type="AlphaFoldDB" id="A0A4V2MKG2"/>
<keyword evidence="8" id="KW-0238">DNA-binding</keyword>
<keyword evidence="2" id="KW-0547">Nucleotide-binding</keyword>
<accession>A0A4V2MKG2</accession>
<dbReference type="GO" id="GO:0004527">
    <property type="term" value="F:exonuclease activity"/>
    <property type="evidence" value="ECO:0007669"/>
    <property type="project" value="UniProtKB-KW"/>
</dbReference>
<keyword evidence="6" id="KW-0269">Exonuclease</keyword>
<dbReference type="SUPFAM" id="SSF52980">
    <property type="entry name" value="Restriction endonuclease-like"/>
    <property type="match status" value="1"/>
</dbReference>
<keyword evidence="9" id="KW-0234">DNA repair</keyword>
<feature type="domain" description="PD-(D/E)XK endonuclease-like" evidence="10">
    <location>
        <begin position="675"/>
        <end position="949"/>
    </location>
</feature>
<keyword evidence="12" id="KW-1185">Reference proteome</keyword>
<comment type="caution">
    <text evidence="11">The sequence shown here is derived from an EMBL/GenBank/DDBJ whole genome shotgun (WGS) entry which is preliminary data.</text>
</comment>
<dbReference type="GO" id="GO:0003677">
    <property type="term" value="F:DNA binding"/>
    <property type="evidence" value="ECO:0007669"/>
    <property type="project" value="UniProtKB-KW"/>
</dbReference>
<evidence type="ECO:0000256" key="6">
    <source>
        <dbReference type="ARBA" id="ARBA00022839"/>
    </source>
</evidence>
<gene>
    <name evidence="11" type="ORF">EZ444_06390</name>
</gene>
<evidence type="ECO:0000256" key="4">
    <source>
        <dbReference type="ARBA" id="ARBA00022801"/>
    </source>
</evidence>
<dbReference type="GO" id="GO:0004386">
    <property type="term" value="F:helicase activity"/>
    <property type="evidence" value="ECO:0007669"/>
    <property type="project" value="UniProtKB-KW"/>
</dbReference>
<evidence type="ECO:0000256" key="5">
    <source>
        <dbReference type="ARBA" id="ARBA00022806"/>
    </source>
</evidence>
<evidence type="ECO:0000256" key="8">
    <source>
        <dbReference type="ARBA" id="ARBA00023125"/>
    </source>
</evidence>
<dbReference type="EMBL" id="SJSM01000003">
    <property type="protein sequence ID" value="TCC97936.1"/>
    <property type="molecule type" value="Genomic_DNA"/>
</dbReference>
<dbReference type="Pfam" id="PF12705">
    <property type="entry name" value="PDDEXK_1"/>
    <property type="match status" value="1"/>
</dbReference>
<dbReference type="PANTHER" id="PTHR30591">
    <property type="entry name" value="RECBCD ENZYME SUBUNIT RECC"/>
    <property type="match status" value="1"/>
</dbReference>
<dbReference type="InterPro" id="IPR011604">
    <property type="entry name" value="PDDEXK-like_dom_sf"/>
</dbReference>
<dbReference type="InterPro" id="IPR011335">
    <property type="entry name" value="Restrct_endonuc-II-like"/>
</dbReference>
<keyword evidence="4" id="KW-0378">Hydrolase</keyword>
<dbReference type="GO" id="GO:0005524">
    <property type="term" value="F:ATP binding"/>
    <property type="evidence" value="ECO:0007669"/>
    <property type="project" value="UniProtKB-KW"/>
</dbReference>
<protein>
    <submittedName>
        <fullName evidence="11">PD-(D/E)XK nuclease family protein</fullName>
    </submittedName>
</protein>
<dbReference type="GO" id="GO:0006310">
    <property type="term" value="P:DNA recombination"/>
    <property type="evidence" value="ECO:0007669"/>
    <property type="project" value="TreeGrafter"/>
</dbReference>
<name>A0A4V2MKG2_9SPHI</name>
<evidence type="ECO:0000256" key="1">
    <source>
        <dbReference type="ARBA" id="ARBA00022722"/>
    </source>
</evidence>
<evidence type="ECO:0000256" key="9">
    <source>
        <dbReference type="ARBA" id="ARBA00023204"/>
    </source>
</evidence>
<dbReference type="Gene3D" id="3.40.50.300">
    <property type="entry name" value="P-loop containing nucleotide triphosphate hydrolases"/>
    <property type="match status" value="1"/>
</dbReference>
<dbReference type="Gene3D" id="3.90.320.10">
    <property type="match status" value="1"/>
</dbReference>
<dbReference type="GO" id="GO:0006281">
    <property type="term" value="P:DNA repair"/>
    <property type="evidence" value="ECO:0007669"/>
    <property type="project" value="UniProtKB-KW"/>
</dbReference>
<dbReference type="SUPFAM" id="SSF52540">
    <property type="entry name" value="P-loop containing nucleoside triphosphate hydrolases"/>
    <property type="match status" value="1"/>
</dbReference>
<proteinExistence type="predicted"/>
<keyword evidence="5" id="KW-0347">Helicase</keyword>
<dbReference type="Proteomes" id="UP000291117">
    <property type="component" value="Unassembled WGS sequence"/>
</dbReference>
<organism evidence="11 12">
    <name type="scientific">Pedobacter hiemivivus</name>
    <dbReference type="NCBI Taxonomy" id="2530454"/>
    <lineage>
        <taxon>Bacteria</taxon>
        <taxon>Pseudomonadati</taxon>
        <taxon>Bacteroidota</taxon>
        <taxon>Sphingobacteriia</taxon>
        <taxon>Sphingobacteriales</taxon>
        <taxon>Sphingobacteriaceae</taxon>
        <taxon>Pedobacter</taxon>
    </lineage>
</organism>
<keyword evidence="3" id="KW-0227">DNA damage</keyword>
<dbReference type="InterPro" id="IPR027417">
    <property type="entry name" value="P-loop_NTPase"/>
</dbReference>
<dbReference type="PANTHER" id="PTHR30591:SF1">
    <property type="entry name" value="RECBCD ENZYME SUBUNIT RECC"/>
    <property type="match status" value="1"/>
</dbReference>
<keyword evidence="7" id="KW-0067">ATP-binding</keyword>
<evidence type="ECO:0000256" key="2">
    <source>
        <dbReference type="ARBA" id="ARBA00022741"/>
    </source>
</evidence>
<sequence length="965" mass="109853">MKPFLREVAEDLVTQLGDNLQHAAIIFNNKRPVAYLQDHLAKIINKPFWSPSFFTIQEFFALSSELKVADAFTQFFTLYQKYNELVLQNGEAKIDPAKFYPIARIILSDFAQIDNDLVNAGKLFEQLEDFAEVDYQFDYLSEEQQEFLKGFWSSYSEGKHKKQQEQFIKMWGRMPDLYHGYHEALKEKGLTTMGHIYRQLAEGKAGLPNFTGTYPKLVFVGFNALSRAEAVVFKRWQDQAKTLFYFDTDTYYMKDTLQEAGLFLRKNFEVNGLLNALGASKSLIKANPKTVNVYKTQGQVAQAKILSTALQADYPLLKAEDNAGKIALILADESLLLPVLQTIPTHYHDGAEKHPININVTMGYPLVASSIFGLADLWLSVQAQLIQGEKDTVYHREVEAFLSHPLTGITELTRSKIQQKLLAEQLAEVPLSRLKAQKGLLAMFFTKVENSAEATNTLQAIFKHILEQQLAHKTLRQTEADLFVATIKELNRLHDALNTYLPGLNSPKELSFILSLIQKAVQGIAVPLTGEPLQGIQVMGLLESRSLDFDQVYILGVNEGLLPQTSVSPSFIPDSIRRAYGLPVLENQDAISAYMFYRLLQRSSKVSLVYNAQADDTNTGEPTRFLRQLEYESGYTFNYLEHKQSISTEQKRPVIIHKDEKVMAVLNKYLTGETQLSASALTSYVNCPLQFFYKYVARIEEPKEISENLEANYIGSMLHFVLETFYGDLMAEDKVITKQRIAEYRKKIPQLAVKAFAQVMFENENHQVSHNGMQKVVLAIVEEYANLILDYDENEAPFEVLALEKKDKVDFKFKVNGVEQTIILHGIIDRIDRKNGITRIVDYKTGSDILRYSNLADVFDTNSNKQNKALIQTLFYTYVFERANALEQVEPNLYSIRNMRKEGTFFIEGKEKLKLNGVKLESIKEEFIGFLEGKLAELFDESQPFVPTENEAGFAFSPYLTLCGM</sequence>
<evidence type="ECO:0000256" key="7">
    <source>
        <dbReference type="ARBA" id="ARBA00022840"/>
    </source>
</evidence>
<evidence type="ECO:0000256" key="3">
    <source>
        <dbReference type="ARBA" id="ARBA00022763"/>
    </source>
</evidence>
<dbReference type="Gene3D" id="1.10.486.10">
    <property type="entry name" value="PCRA, domain 4"/>
    <property type="match status" value="1"/>
</dbReference>
<evidence type="ECO:0000313" key="12">
    <source>
        <dbReference type="Proteomes" id="UP000291117"/>
    </source>
</evidence>
<evidence type="ECO:0000313" key="11">
    <source>
        <dbReference type="EMBL" id="TCC97936.1"/>
    </source>
</evidence>